<dbReference type="OrthoDB" id="9986966at2759"/>
<dbReference type="Proteomes" id="UP000277580">
    <property type="component" value="Unassembled WGS sequence"/>
</dbReference>
<dbReference type="SUPFAM" id="SSF50370">
    <property type="entry name" value="Ricin B-like lectins"/>
    <property type="match status" value="1"/>
</dbReference>
<accession>A0A3N4KDU8</accession>
<dbReference type="InParanoid" id="A0A3N4KDU8"/>
<name>A0A3N4KDU8_9PEZI</name>
<evidence type="ECO:0000313" key="1">
    <source>
        <dbReference type="EMBL" id="RPB07519.1"/>
    </source>
</evidence>
<dbReference type="InterPro" id="IPR035992">
    <property type="entry name" value="Ricin_B-like_lectins"/>
</dbReference>
<evidence type="ECO:0000313" key="2">
    <source>
        <dbReference type="Proteomes" id="UP000277580"/>
    </source>
</evidence>
<dbReference type="EMBL" id="ML119180">
    <property type="protein sequence ID" value="RPB07519.1"/>
    <property type="molecule type" value="Genomic_DNA"/>
</dbReference>
<protein>
    <recommendedName>
        <fullName evidence="3">Ricin B lectin domain-containing protein</fullName>
    </recommendedName>
</protein>
<evidence type="ECO:0008006" key="3">
    <source>
        <dbReference type="Google" id="ProtNLM"/>
    </source>
</evidence>
<gene>
    <name evidence="1" type="ORF">P167DRAFT_609387</name>
</gene>
<dbReference type="Gene3D" id="2.80.10.50">
    <property type="match status" value="1"/>
</dbReference>
<reference evidence="1 2" key="1">
    <citation type="journal article" date="2018" name="Nat. Ecol. Evol.">
        <title>Pezizomycetes genomes reveal the molecular basis of ectomycorrhizal truffle lifestyle.</title>
        <authorList>
            <person name="Murat C."/>
            <person name="Payen T."/>
            <person name="Noel B."/>
            <person name="Kuo A."/>
            <person name="Morin E."/>
            <person name="Chen J."/>
            <person name="Kohler A."/>
            <person name="Krizsan K."/>
            <person name="Balestrini R."/>
            <person name="Da Silva C."/>
            <person name="Montanini B."/>
            <person name="Hainaut M."/>
            <person name="Levati E."/>
            <person name="Barry K.W."/>
            <person name="Belfiori B."/>
            <person name="Cichocki N."/>
            <person name="Clum A."/>
            <person name="Dockter R.B."/>
            <person name="Fauchery L."/>
            <person name="Guy J."/>
            <person name="Iotti M."/>
            <person name="Le Tacon F."/>
            <person name="Lindquist E.A."/>
            <person name="Lipzen A."/>
            <person name="Malagnac F."/>
            <person name="Mello A."/>
            <person name="Molinier V."/>
            <person name="Miyauchi S."/>
            <person name="Poulain J."/>
            <person name="Riccioni C."/>
            <person name="Rubini A."/>
            <person name="Sitrit Y."/>
            <person name="Splivallo R."/>
            <person name="Traeger S."/>
            <person name="Wang M."/>
            <person name="Zifcakova L."/>
            <person name="Wipf D."/>
            <person name="Zambonelli A."/>
            <person name="Paolocci F."/>
            <person name="Nowrousian M."/>
            <person name="Ottonello S."/>
            <person name="Baldrian P."/>
            <person name="Spatafora J.W."/>
            <person name="Henrissat B."/>
            <person name="Nagy L.G."/>
            <person name="Aury J.M."/>
            <person name="Wincker P."/>
            <person name="Grigoriev I.V."/>
            <person name="Bonfante P."/>
            <person name="Martin F.M."/>
        </authorList>
    </citation>
    <scope>NUCLEOTIDE SEQUENCE [LARGE SCALE GENOMIC DNA]</scope>
    <source>
        <strain evidence="1 2">CCBAS932</strain>
    </source>
</reference>
<dbReference type="CDD" id="cd00161">
    <property type="entry name" value="beta-trefoil_Ricin-like"/>
    <property type="match status" value="1"/>
</dbReference>
<dbReference type="AlphaFoldDB" id="A0A3N4KDU8"/>
<proteinExistence type="predicted"/>
<dbReference type="STRING" id="1392247.A0A3N4KDU8"/>
<keyword evidence="2" id="KW-1185">Reference proteome</keyword>
<sequence>MSSPVVYYRLTNDYNGPSWALDVVPDSSGELSIARAGDYSGQQWKLVPVNGQANKFYLRTQYKGDELSLDIINDGTNDRVHLAKTGNYTGQFWTLTKVSPEGTTFRLSTDFTGPDKFLDVFSDKMKPRMATGNTTGMKWELTVTKIGS</sequence>
<organism evidence="1 2">
    <name type="scientific">Morchella conica CCBAS932</name>
    <dbReference type="NCBI Taxonomy" id="1392247"/>
    <lineage>
        <taxon>Eukaryota</taxon>
        <taxon>Fungi</taxon>
        <taxon>Dikarya</taxon>
        <taxon>Ascomycota</taxon>
        <taxon>Pezizomycotina</taxon>
        <taxon>Pezizomycetes</taxon>
        <taxon>Pezizales</taxon>
        <taxon>Morchellaceae</taxon>
        <taxon>Morchella</taxon>
    </lineage>
</organism>